<comment type="caution">
    <text evidence="7">The sequence shown here is derived from an EMBL/GenBank/DDBJ whole genome shotgun (WGS) entry which is preliminary data.</text>
</comment>
<feature type="transmembrane region" description="Helical" evidence="5">
    <location>
        <begin position="56"/>
        <end position="74"/>
    </location>
</feature>
<sequence length="221" mass="24170">MNNNSKWSAVRPAGREHIPLYPKGFIAIRIVQLVLAVIVIGLAAYGVSLAAFDGDIFIMVVGLFTLIVSIYHLVAEFGSPKLYNYWAVLALDIFLVVMWIASFALLASQVASIFSYIDSYDDYYGYSTDKTGAACLAAASALGGVEFALFVTSVSIHGVMVHRHRSAGLHCNPEDATKESYVQQQPAPVYQPVVQPQNVYAVPVDQSGVPQQQVAYQQYQQ</sequence>
<evidence type="ECO:0000256" key="2">
    <source>
        <dbReference type="ARBA" id="ARBA00022692"/>
    </source>
</evidence>
<keyword evidence="4 5" id="KW-0472">Membrane</keyword>
<dbReference type="PANTHER" id="PTHR37451">
    <property type="entry name" value="MARVEL DOMAIN"/>
    <property type="match status" value="1"/>
</dbReference>
<dbReference type="InterPro" id="IPR008253">
    <property type="entry name" value="Marvel"/>
</dbReference>
<dbReference type="EMBL" id="JAZHXJ010000688">
    <property type="protein sequence ID" value="KAL1853681.1"/>
    <property type="molecule type" value="Genomic_DNA"/>
</dbReference>
<proteinExistence type="predicted"/>
<organism evidence="7 8">
    <name type="scientific">Phialemonium thermophilum</name>
    <dbReference type="NCBI Taxonomy" id="223376"/>
    <lineage>
        <taxon>Eukaryota</taxon>
        <taxon>Fungi</taxon>
        <taxon>Dikarya</taxon>
        <taxon>Ascomycota</taxon>
        <taxon>Pezizomycotina</taxon>
        <taxon>Sordariomycetes</taxon>
        <taxon>Sordariomycetidae</taxon>
        <taxon>Cephalothecales</taxon>
        <taxon>Cephalothecaceae</taxon>
        <taxon>Phialemonium</taxon>
    </lineage>
</organism>
<keyword evidence="2 5" id="KW-0812">Transmembrane</keyword>
<evidence type="ECO:0000259" key="6">
    <source>
        <dbReference type="Pfam" id="PF01284"/>
    </source>
</evidence>
<protein>
    <recommendedName>
        <fullName evidence="6">MARVEL domain-containing protein</fullName>
    </recommendedName>
</protein>
<evidence type="ECO:0000256" key="1">
    <source>
        <dbReference type="ARBA" id="ARBA00004141"/>
    </source>
</evidence>
<feature type="transmembrane region" description="Helical" evidence="5">
    <location>
        <begin position="131"/>
        <end position="156"/>
    </location>
</feature>
<evidence type="ECO:0000313" key="8">
    <source>
        <dbReference type="Proteomes" id="UP001586593"/>
    </source>
</evidence>
<accession>A0ABR3W5P4</accession>
<comment type="subcellular location">
    <subcellularLocation>
        <location evidence="1">Membrane</location>
        <topology evidence="1">Multi-pass membrane protein</topology>
    </subcellularLocation>
</comment>
<dbReference type="PANTHER" id="PTHR37451:SF4">
    <property type="entry name" value="MARVEL DOMAIN-CONTAINING PROTEIN"/>
    <property type="match status" value="1"/>
</dbReference>
<keyword evidence="3 5" id="KW-1133">Transmembrane helix</keyword>
<feature type="transmembrane region" description="Helical" evidence="5">
    <location>
        <begin position="86"/>
        <end position="111"/>
    </location>
</feature>
<evidence type="ECO:0000256" key="4">
    <source>
        <dbReference type="ARBA" id="ARBA00023136"/>
    </source>
</evidence>
<evidence type="ECO:0000256" key="3">
    <source>
        <dbReference type="ARBA" id="ARBA00022989"/>
    </source>
</evidence>
<feature type="transmembrane region" description="Helical" evidence="5">
    <location>
        <begin position="20"/>
        <end position="44"/>
    </location>
</feature>
<reference evidence="7 8" key="1">
    <citation type="journal article" date="2024" name="Commun. Biol.">
        <title>Comparative genomic analysis of thermophilic fungi reveals convergent evolutionary adaptations and gene losses.</title>
        <authorList>
            <person name="Steindorff A.S."/>
            <person name="Aguilar-Pontes M.V."/>
            <person name="Robinson A.J."/>
            <person name="Andreopoulos B."/>
            <person name="LaButti K."/>
            <person name="Kuo A."/>
            <person name="Mondo S."/>
            <person name="Riley R."/>
            <person name="Otillar R."/>
            <person name="Haridas S."/>
            <person name="Lipzen A."/>
            <person name="Grimwood J."/>
            <person name="Schmutz J."/>
            <person name="Clum A."/>
            <person name="Reid I.D."/>
            <person name="Moisan M.C."/>
            <person name="Butler G."/>
            <person name="Nguyen T.T.M."/>
            <person name="Dewar K."/>
            <person name="Conant G."/>
            <person name="Drula E."/>
            <person name="Henrissat B."/>
            <person name="Hansel C."/>
            <person name="Singer S."/>
            <person name="Hutchinson M.I."/>
            <person name="de Vries R.P."/>
            <person name="Natvig D.O."/>
            <person name="Powell A.J."/>
            <person name="Tsang A."/>
            <person name="Grigoriev I.V."/>
        </authorList>
    </citation>
    <scope>NUCLEOTIDE SEQUENCE [LARGE SCALE GENOMIC DNA]</scope>
    <source>
        <strain evidence="7 8">ATCC 24622</strain>
    </source>
</reference>
<name>A0ABR3W5P4_9PEZI</name>
<evidence type="ECO:0000313" key="7">
    <source>
        <dbReference type="EMBL" id="KAL1853681.1"/>
    </source>
</evidence>
<feature type="domain" description="MARVEL" evidence="6">
    <location>
        <begin position="26"/>
        <end position="154"/>
    </location>
</feature>
<dbReference type="Proteomes" id="UP001586593">
    <property type="component" value="Unassembled WGS sequence"/>
</dbReference>
<evidence type="ECO:0000256" key="5">
    <source>
        <dbReference type="SAM" id="Phobius"/>
    </source>
</evidence>
<dbReference type="Pfam" id="PF01284">
    <property type="entry name" value="MARVEL"/>
    <property type="match status" value="1"/>
</dbReference>
<keyword evidence="8" id="KW-1185">Reference proteome</keyword>
<gene>
    <name evidence="7" type="ORF">VTK73DRAFT_8879</name>
</gene>